<feature type="coiled-coil region" evidence="1">
    <location>
        <begin position="593"/>
        <end position="620"/>
    </location>
</feature>
<reference evidence="3 4" key="1">
    <citation type="journal article" date="2024" name="Nat. Commun.">
        <title>Phylogenomics reveals the evolutionary origins of lichenization in chlorophyte algae.</title>
        <authorList>
            <person name="Puginier C."/>
            <person name="Libourel C."/>
            <person name="Otte J."/>
            <person name="Skaloud P."/>
            <person name="Haon M."/>
            <person name="Grisel S."/>
            <person name="Petersen M."/>
            <person name="Berrin J.G."/>
            <person name="Delaux P.M."/>
            <person name="Dal Grande F."/>
            <person name="Keller J."/>
        </authorList>
    </citation>
    <scope>NUCLEOTIDE SEQUENCE [LARGE SCALE GENOMIC DNA]</scope>
    <source>
        <strain evidence="3 4">SAG 2145</strain>
    </source>
</reference>
<comment type="caution">
    <text evidence="3">The sequence shown here is derived from an EMBL/GenBank/DDBJ whole genome shotgun (WGS) entry which is preliminary data.</text>
</comment>
<feature type="compositionally biased region" description="Low complexity" evidence="2">
    <location>
        <begin position="475"/>
        <end position="489"/>
    </location>
</feature>
<feature type="region of interest" description="Disordered" evidence="2">
    <location>
        <begin position="216"/>
        <end position="283"/>
    </location>
</feature>
<dbReference type="AlphaFoldDB" id="A0AAW1RRX5"/>
<feature type="region of interest" description="Disordered" evidence="2">
    <location>
        <begin position="474"/>
        <end position="532"/>
    </location>
</feature>
<protein>
    <submittedName>
        <fullName evidence="3">Uncharacterized protein</fullName>
    </submittedName>
</protein>
<organism evidence="3 4">
    <name type="scientific">Apatococcus lobatus</name>
    <dbReference type="NCBI Taxonomy" id="904363"/>
    <lineage>
        <taxon>Eukaryota</taxon>
        <taxon>Viridiplantae</taxon>
        <taxon>Chlorophyta</taxon>
        <taxon>core chlorophytes</taxon>
        <taxon>Trebouxiophyceae</taxon>
        <taxon>Chlorellales</taxon>
        <taxon>Chlorellaceae</taxon>
        <taxon>Apatococcus</taxon>
    </lineage>
</organism>
<proteinExistence type="predicted"/>
<feature type="region of interest" description="Disordered" evidence="2">
    <location>
        <begin position="642"/>
        <end position="665"/>
    </location>
</feature>
<keyword evidence="4" id="KW-1185">Reference proteome</keyword>
<evidence type="ECO:0000313" key="4">
    <source>
        <dbReference type="Proteomes" id="UP001438707"/>
    </source>
</evidence>
<feature type="compositionally biased region" description="Low complexity" evidence="2">
    <location>
        <begin position="266"/>
        <end position="282"/>
    </location>
</feature>
<feature type="compositionally biased region" description="Polar residues" evidence="2">
    <location>
        <begin position="223"/>
        <end position="233"/>
    </location>
</feature>
<gene>
    <name evidence="3" type="ORF">WJX74_010636</name>
</gene>
<accession>A0AAW1RRX5</accession>
<name>A0AAW1RRX5_9CHLO</name>
<dbReference type="EMBL" id="JALJOS010000007">
    <property type="protein sequence ID" value="KAK9836895.1"/>
    <property type="molecule type" value="Genomic_DNA"/>
</dbReference>
<dbReference type="Proteomes" id="UP001438707">
    <property type="component" value="Unassembled WGS sequence"/>
</dbReference>
<evidence type="ECO:0000256" key="1">
    <source>
        <dbReference type="SAM" id="Coils"/>
    </source>
</evidence>
<sequence length="735" mass="79892">MTPTELCKLPLFDQNCEDFESTRLFQAGNSTGEADQFIDVSQELLVPYETAKKLDAQWAAAAMQARAQLLETPGIDMAFGADAQLPSRLECVKMSRAPGVFGDQMAAAPSHEYVLEQPSVQNMRFCWCSEPPTAAGQLQPSLERQRRPVWEMQVFRLWPEKLQALATLLASKRSGRGRIKLYTTWRYFAGGQEAILNNAIKAILNSSGSRLQSLPAFVRGPRSQGNRSTPSRESQGKAETFGPQTEHQPAAAASAPDSPERDYQTAQQPSPGSAPARAGPAAFLTGLPDVGAVDGGPTKASPIKVRMDLTTQFGELAGGSQKQVTVGGLRRKVEQGAAAPEASEAPGHLVTHGLVQHPSGGHRSLLSPSRSSLAARKTVQPAPVMGIIDAASHARPALVESQGGRPPQLRARGMEESLDDHITIYKAALAAIKIEAVKRLDPQNAALEDLPYWHVEHHIWPPSRMGIMDADEECPASSASEPDAAASPAYRNRDDAIRPRRMRRQAATVPSHATASAPAEHQGRLGARRQSPTTEMVADPQHTVMGGEDGTSCRLRLQILRGMEKSELVEHCRKLQLRVTQLDESLDARWELVERLKSQNAGLKSKLKASQETVQGLKAERLVPRAKAAPIRVKVRLGTKASLKKDRAKATGGGPKGDPDPKAGAELAPHQLHFLEAIAMKAAEAGVDGHENLQALQDEEVHLVCLCCSIQSHHHWLHARNWTVQQPREKEAQRQ</sequence>
<evidence type="ECO:0000256" key="2">
    <source>
        <dbReference type="SAM" id="MobiDB-lite"/>
    </source>
</evidence>
<evidence type="ECO:0000313" key="3">
    <source>
        <dbReference type="EMBL" id="KAK9836895.1"/>
    </source>
</evidence>
<keyword evidence="1" id="KW-0175">Coiled coil</keyword>